<organism evidence="1 2">
    <name type="scientific">Endocarpon pusillum</name>
    <dbReference type="NCBI Taxonomy" id="364733"/>
    <lineage>
        <taxon>Eukaryota</taxon>
        <taxon>Fungi</taxon>
        <taxon>Dikarya</taxon>
        <taxon>Ascomycota</taxon>
        <taxon>Pezizomycotina</taxon>
        <taxon>Eurotiomycetes</taxon>
        <taxon>Chaetothyriomycetidae</taxon>
        <taxon>Verrucariales</taxon>
        <taxon>Verrucariaceae</taxon>
        <taxon>Endocarpon</taxon>
    </lineage>
</organism>
<sequence length="411" mass="44563">MNRILSVLATVLKGSMLFPVCACLSQLKWLWYHRTTQTLDDFEVFDAASRGPLGAALLLYRLKFWHLASIGSVVTLLSLASDAFIQQSLQFPEASVNSTAFILIAQSYSKGSDSPIDGAIEVEQSFIPALYNGILASDLSQSSSAVSPTCSTGNCTFLPYASLAVCSACTEVTALLNSSELDPAKPGEPYLGGTQLFSLPNGFYSEDIDSSFTGLNISTLHNLNTDDLPSYQPRLFNVSTIWGAYHTVPRAHQAFDCVFYFCVQTFSGSVVQNHLTESVRDVYHDPKLEAVSVMGERLSLNMTIPQGHLLPPDINRTFNVGPTMIDLSHYLSQQLIGAGGIDVTGQSIWENDVVHGIFSQNSSNFERTMGNLATAVTNAMRTISGDSAVGTACRNLPFSMSAGHGCYFLWP</sequence>
<evidence type="ECO:0000313" key="2">
    <source>
        <dbReference type="Proteomes" id="UP000606974"/>
    </source>
</evidence>
<gene>
    <name evidence="1" type="ORF">GJ744_006786</name>
</gene>
<dbReference type="AlphaFoldDB" id="A0A8H7ASD8"/>
<dbReference type="PANTHER" id="PTHR35394:SF5">
    <property type="entry name" value="DUF3176 DOMAIN-CONTAINING PROTEIN"/>
    <property type="match status" value="1"/>
</dbReference>
<dbReference type="Pfam" id="PF11374">
    <property type="entry name" value="DUF3176"/>
    <property type="match status" value="1"/>
</dbReference>
<name>A0A8H7ASD8_9EURO</name>
<accession>A0A8H7ASD8</accession>
<dbReference type="InterPro" id="IPR021514">
    <property type="entry name" value="DUF3176"/>
</dbReference>
<keyword evidence="2" id="KW-1185">Reference proteome</keyword>
<evidence type="ECO:0000313" key="1">
    <source>
        <dbReference type="EMBL" id="KAF7510290.1"/>
    </source>
</evidence>
<reference evidence="1" key="1">
    <citation type="submission" date="2020-02" db="EMBL/GenBank/DDBJ databases">
        <authorList>
            <person name="Palmer J.M."/>
        </authorList>
    </citation>
    <scope>NUCLEOTIDE SEQUENCE</scope>
    <source>
        <strain evidence="1">EPUS1.4</strain>
        <tissue evidence="1">Thallus</tissue>
    </source>
</reference>
<dbReference type="PANTHER" id="PTHR35394">
    <property type="entry name" value="DUF3176 DOMAIN-CONTAINING PROTEIN"/>
    <property type="match status" value="1"/>
</dbReference>
<protein>
    <submittedName>
        <fullName evidence="1">Uncharacterized protein</fullName>
    </submittedName>
</protein>
<dbReference type="OrthoDB" id="5376804at2759"/>
<comment type="caution">
    <text evidence="1">The sequence shown here is derived from an EMBL/GenBank/DDBJ whole genome shotgun (WGS) entry which is preliminary data.</text>
</comment>
<dbReference type="EMBL" id="JAACFV010000031">
    <property type="protein sequence ID" value="KAF7510290.1"/>
    <property type="molecule type" value="Genomic_DNA"/>
</dbReference>
<dbReference type="Proteomes" id="UP000606974">
    <property type="component" value="Unassembled WGS sequence"/>
</dbReference>
<proteinExistence type="predicted"/>